<name>A0A1I4IPJ8_9FIRM</name>
<dbReference type="GO" id="GO:0008880">
    <property type="term" value="F:glucuronate isomerase activity"/>
    <property type="evidence" value="ECO:0007669"/>
    <property type="project" value="UniProtKB-EC"/>
</dbReference>
<comment type="catalytic activity">
    <reaction evidence="1">
        <text>D-glucuronate = D-fructuronate</text>
        <dbReference type="Rhea" id="RHEA:13049"/>
        <dbReference type="ChEBI" id="CHEBI:58720"/>
        <dbReference type="ChEBI" id="CHEBI:59863"/>
        <dbReference type="EC" id="5.3.1.12"/>
    </reaction>
</comment>
<gene>
    <name evidence="7" type="ORF">SAMN02983006_01477</name>
</gene>
<accession>A0A1I4IPJ8</accession>
<comment type="similarity">
    <text evidence="3">Belongs to the metallo-dependent hydrolases superfamily. Uronate isomerase family.</text>
</comment>
<dbReference type="STRING" id="29563.SAMN02983006_01477"/>
<dbReference type="EMBL" id="FOTI01000018">
    <property type="protein sequence ID" value="SFL56272.1"/>
    <property type="molecule type" value="Genomic_DNA"/>
</dbReference>
<sequence length="454" mass="52391">MKFLGQNYLLENSTAKELYQSIASLPIVDAHNHSDLKEILANENWHDIWQLEAASDHYVWELMRKRGIPESKITGSASNKEKWFALAEIFPELAGNPTYEWIHLDLKRQLGIEENISAETANYIWQVSKQKLAKTEFKPQKILKKMQVEVMCTTDDVFSLLKDHQRLHKEINSPQILPTWRTDKIMNIEQPEWLESVEKLARNYQQDVADLTGFLKALQKSHDHFNKLGCVSGDHGIAAPVSYPVTFSQAETVYKSALLGKKLAQSEINDFKSFILIEFGKMNQLTNWVTQLHIGTLRNYRDSLTTKYNLTEGMDISNYQVEIASNLRYFFNYFDNKLPIVIYTMEPAHWFTASTISRAFPNVYLGAAWWYADSPYGMEKQLEQVSTVDLFYNLAGMVTDSRKILSYSSRTEMFRRSLANVVANQVEKGKIPNDVAIDLVSWLSYFGPKKLFFS</sequence>
<evidence type="ECO:0000256" key="6">
    <source>
        <dbReference type="ARBA" id="ARBA00023235"/>
    </source>
</evidence>
<evidence type="ECO:0000256" key="4">
    <source>
        <dbReference type="ARBA" id="ARBA00012546"/>
    </source>
</evidence>
<dbReference type="RefSeq" id="WP_089861541.1">
    <property type="nucleotide sequence ID" value="NZ_FOTI01000018.1"/>
</dbReference>
<keyword evidence="8" id="KW-1185">Reference proteome</keyword>
<comment type="pathway">
    <text evidence="2">Carbohydrate metabolism; pentose and glucuronate interconversion.</text>
</comment>
<dbReference type="UniPathway" id="UPA00246"/>
<dbReference type="InterPro" id="IPR003766">
    <property type="entry name" value="Uronate_isomerase"/>
</dbReference>
<dbReference type="GO" id="GO:0042840">
    <property type="term" value="P:D-glucuronate catabolic process"/>
    <property type="evidence" value="ECO:0007669"/>
    <property type="project" value="TreeGrafter"/>
</dbReference>
<dbReference type="GO" id="GO:0019698">
    <property type="term" value="P:D-galacturonate catabolic process"/>
    <property type="evidence" value="ECO:0007669"/>
    <property type="project" value="TreeGrafter"/>
</dbReference>
<dbReference type="Pfam" id="PF02614">
    <property type="entry name" value="UxaC"/>
    <property type="match status" value="1"/>
</dbReference>
<dbReference type="AlphaFoldDB" id="A0A1I4IPJ8"/>
<evidence type="ECO:0000256" key="5">
    <source>
        <dbReference type="ARBA" id="ARBA00020555"/>
    </source>
</evidence>
<evidence type="ECO:0000313" key="8">
    <source>
        <dbReference type="Proteomes" id="UP000199006"/>
    </source>
</evidence>
<keyword evidence="6 7" id="KW-0413">Isomerase</keyword>
<dbReference type="OrthoDB" id="9766564at2"/>
<dbReference type="Gene3D" id="1.10.2020.10">
    <property type="entry name" value="uronate isomerase, domain 2, chain A"/>
    <property type="match status" value="1"/>
</dbReference>
<evidence type="ECO:0000256" key="3">
    <source>
        <dbReference type="ARBA" id="ARBA00008397"/>
    </source>
</evidence>
<organism evidence="7 8">
    <name type="scientific">Halanaerobium salsuginis</name>
    <dbReference type="NCBI Taxonomy" id="29563"/>
    <lineage>
        <taxon>Bacteria</taxon>
        <taxon>Bacillati</taxon>
        <taxon>Bacillota</taxon>
        <taxon>Clostridia</taxon>
        <taxon>Halanaerobiales</taxon>
        <taxon>Halanaerobiaceae</taxon>
        <taxon>Halanaerobium</taxon>
    </lineage>
</organism>
<dbReference type="NCBIfam" id="NF002794">
    <property type="entry name" value="PRK02925.1"/>
    <property type="match status" value="1"/>
</dbReference>
<evidence type="ECO:0000313" key="7">
    <source>
        <dbReference type="EMBL" id="SFL56272.1"/>
    </source>
</evidence>
<dbReference type="EC" id="5.3.1.12" evidence="4"/>
<dbReference type="PANTHER" id="PTHR30068">
    <property type="entry name" value="URONATE ISOMERASE"/>
    <property type="match status" value="1"/>
</dbReference>
<reference evidence="7 8" key="1">
    <citation type="submission" date="2016-10" db="EMBL/GenBank/DDBJ databases">
        <authorList>
            <person name="de Groot N.N."/>
        </authorList>
    </citation>
    <scope>NUCLEOTIDE SEQUENCE [LARGE SCALE GENOMIC DNA]</scope>
    <source>
        <strain evidence="7 8">ATCC 51327</strain>
    </source>
</reference>
<proteinExistence type="inferred from homology"/>
<dbReference type="SUPFAM" id="SSF51556">
    <property type="entry name" value="Metallo-dependent hydrolases"/>
    <property type="match status" value="1"/>
</dbReference>
<evidence type="ECO:0000256" key="2">
    <source>
        <dbReference type="ARBA" id="ARBA00004892"/>
    </source>
</evidence>
<evidence type="ECO:0000256" key="1">
    <source>
        <dbReference type="ARBA" id="ARBA00001165"/>
    </source>
</evidence>
<dbReference type="InterPro" id="IPR032466">
    <property type="entry name" value="Metal_Hydrolase"/>
</dbReference>
<dbReference type="Gene3D" id="3.20.20.140">
    <property type="entry name" value="Metal-dependent hydrolases"/>
    <property type="match status" value="1"/>
</dbReference>
<protein>
    <recommendedName>
        <fullName evidence="5">Uronate isomerase</fullName>
        <ecNumber evidence="4">5.3.1.12</ecNumber>
    </recommendedName>
</protein>
<dbReference type="PANTHER" id="PTHR30068:SF4">
    <property type="entry name" value="URONATE ISOMERASE"/>
    <property type="match status" value="1"/>
</dbReference>
<dbReference type="Proteomes" id="UP000199006">
    <property type="component" value="Unassembled WGS sequence"/>
</dbReference>